<dbReference type="PROSITE" id="PS50144">
    <property type="entry name" value="MATH"/>
    <property type="match status" value="1"/>
</dbReference>
<evidence type="ECO:0000256" key="1">
    <source>
        <dbReference type="ARBA" id="ARBA00023054"/>
    </source>
</evidence>
<keyword evidence="5" id="KW-1185">Reference proteome</keyword>
<gene>
    <name evidence="4" type="ORF">CEURO_LOCUS22477</name>
</gene>
<evidence type="ECO:0000313" key="4">
    <source>
        <dbReference type="EMBL" id="CAH9119738.1"/>
    </source>
</evidence>
<dbReference type="EMBL" id="CAMAPE010000080">
    <property type="protein sequence ID" value="CAH9119738.1"/>
    <property type="molecule type" value="Genomic_DNA"/>
</dbReference>
<dbReference type="Pfam" id="PF22486">
    <property type="entry name" value="MATH_2"/>
    <property type="match status" value="1"/>
</dbReference>
<dbReference type="AlphaFoldDB" id="A0A9P1ENE6"/>
<evidence type="ECO:0000259" key="3">
    <source>
        <dbReference type="PROSITE" id="PS50144"/>
    </source>
</evidence>
<comment type="caution">
    <text evidence="4">The sequence shown here is derived from an EMBL/GenBank/DDBJ whole genome shotgun (WGS) entry which is preliminary data.</text>
</comment>
<proteinExistence type="predicted"/>
<dbReference type="InterPro" id="IPR008974">
    <property type="entry name" value="TRAF-like"/>
</dbReference>
<evidence type="ECO:0000313" key="5">
    <source>
        <dbReference type="Proteomes" id="UP001152484"/>
    </source>
</evidence>
<dbReference type="OrthoDB" id="1743416at2759"/>
<dbReference type="Gene3D" id="2.60.210.10">
    <property type="entry name" value="Apoptosis, Tumor Necrosis Factor Receptor Associated Protein 2, Chain A"/>
    <property type="match status" value="1"/>
</dbReference>
<dbReference type="InterPro" id="IPR050804">
    <property type="entry name" value="MCC"/>
</dbReference>
<sequence>MSKFTWRIENFSRLGGGKHSSVIFVVNDFKWKLRFCPQGNSKNKLNLYLLLVDSSSLPKYCGIETKYKLALINQIDNNKTIKKESYWEHIFTRRNYFACSSFIPLKMFYNKSEGYLVDDTCLFEAELSVVTNDFAVSHDNCDQALDVGHHVESAHVEAQLFLESLTKKPSSSFWASNSPTRELSLLKGHDTSATVILDMLISTPFDILVDPRNETAILESLSAVINQNLHLFSDGEAKEIMNLKTTFPQLMQECRSSVEIKRRSEHPSWSTLEKTRSLLEDFVKTGEGISAEVEELINKEKELEAQLKVIKSNSLHVKEERVEVSKQMEFHCSLAMKQAAEIEAKDAEVDQANKKLEHSLKSKWAATRHLFS</sequence>
<evidence type="ECO:0000256" key="2">
    <source>
        <dbReference type="SAM" id="Coils"/>
    </source>
</evidence>
<dbReference type="PANTHER" id="PTHR46236">
    <property type="entry name" value="TRAF-LIKE SUPERFAMILY PROTEIN"/>
    <property type="match status" value="1"/>
</dbReference>
<reference evidence="4" key="1">
    <citation type="submission" date="2022-07" db="EMBL/GenBank/DDBJ databases">
        <authorList>
            <person name="Macas J."/>
            <person name="Novak P."/>
            <person name="Neumann P."/>
        </authorList>
    </citation>
    <scope>NUCLEOTIDE SEQUENCE</scope>
</reference>
<dbReference type="Proteomes" id="UP001152484">
    <property type="component" value="Unassembled WGS sequence"/>
</dbReference>
<dbReference type="SMART" id="SM00061">
    <property type="entry name" value="MATH"/>
    <property type="match status" value="1"/>
</dbReference>
<dbReference type="CDD" id="cd00121">
    <property type="entry name" value="MATH"/>
    <property type="match status" value="1"/>
</dbReference>
<feature type="domain" description="MATH" evidence="3">
    <location>
        <begin position="1"/>
        <end position="127"/>
    </location>
</feature>
<organism evidence="4 5">
    <name type="scientific">Cuscuta europaea</name>
    <name type="common">European dodder</name>
    <dbReference type="NCBI Taxonomy" id="41803"/>
    <lineage>
        <taxon>Eukaryota</taxon>
        <taxon>Viridiplantae</taxon>
        <taxon>Streptophyta</taxon>
        <taxon>Embryophyta</taxon>
        <taxon>Tracheophyta</taxon>
        <taxon>Spermatophyta</taxon>
        <taxon>Magnoliopsida</taxon>
        <taxon>eudicotyledons</taxon>
        <taxon>Gunneridae</taxon>
        <taxon>Pentapetalae</taxon>
        <taxon>asterids</taxon>
        <taxon>lamiids</taxon>
        <taxon>Solanales</taxon>
        <taxon>Convolvulaceae</taxon>
        <taxon>Cuscuteae</taxon>
        <taxon>Cuscuta</taxon>
        <taxon>Cuscuta subgen. Cuscuta</taxon>
    </lineage>
</organism>
<protein>
    <recommendedName>
        <fullName evidence="3">MATH domain-containing protein</fullName>
    </recommendedName>
</protein>
<dbReference type="InterPro" id="IPR002083">
    <property type="entry name" value="MATH/TRAF_dom"/>
</dbReference>
<dbReference type="PANTHER" id="PTHR46236:SF35">
    <property type="entry name" value="MATH DOMAIN-CONTAINING PROTEIN"/>
    <property type="match status" value="1"/>
</dbReference>
<feature type="coiled-coil region" evidence="2">
    <location>
        <begin position="286"/>
        <end position="357"/>
    </location>
</feature>
<dbReference type="SUPFAM" id="SSF49599">
    <property type="entry name" value="TRAF domain-like"/>
    <property type="match status" value="1"/>
</dbReference>
<keyword evidence="1 2" id="KW-0175">Coiled coil</keyword>
<name>A0A9P1ENE6_CUSEU</name>
<accession>A0A9P1ENE6</accession>